<name>A0A9Q0M1K4_BLOTA</name>
<comment type="caution">
    <text evidence="2">The sequence shown here is derived from an EMBL/GenBank/DDBJ whole genome shotgun (WGS) entry which is preliminary data.</text>
</comment>
<reference evidence="2" key="1">
    <citation type="submission" date="2022-12" db="EMBL/GenBank/DDBJ databases">
        <title>Genome assemblies of Blomia tropicalis.</title>
        <authorList>
            <person name="Cui Y."/>
        </authorList>
    </citation>
    <scope>NUCLEOTIDE SEQUENCE</scope>
    <source>
        <tissue evidence="2">Adult mites</tissue>
    </source>
</reference>
<feature type="region of interest" description="Disordered" evidence="1">
    <location>
        <begin position="16"/>
        <end position="87"/>
    </location>
</feature>
<dbReference type="EMBL" id="JAPWDV010000003">
    <property type="protein sequence ID" value="KAJ6217364.1"/>
    <property type="molecule type" value="Genomic_DNA"/>
</dbReference>
<dbReference type="AlphaFoldDB" id="A0A9Q0M1K4"/>
<evidence type="ECO:0000313" key="3">
    <source>
        <dbReference type="Proteomes" id="UP001142055"/>
    </source>
</evidence>
<gene>
    <name evidence="2" type="ORF">RDWZM_008521</name>
</gene>
<accession>A0A9Q0M1K4</accession>
<evidence type="ECO:0000256" key="1">
    <source>
        <dbReference type="SAM" id="MobiDB-lite"/>
    </source>
</evidence>
<keyword evidence="3" id="KW-1185">Reference proteome</keyword>
<sequence length="87" mass="9477">MMMMMVVAVNNHQFIETQSSDTHTHTHKPDGLMRQSDDVDDGDGGDGVGRGTPGLLDYKRAPLNMKSERTESSTSDAQHKTDGTGNE</sequence>
<dbReference type="Proteomes" id="UP001142055">
    <property type="component" value="Chromosome 3"/>
</dbReference>
<evidence type="ECO:0000313" key="2">
    <source>
        <dbReference type="EMBL" id="KAJ6217364.1"/>
    </source>
</evidence>
<proteinExistence type="predicted"/>
<feature type="compositionally biased region" description="Basic and acidic residues" evidence="1">
    <location>
        <begin position="22"/>
        <end position="37"/>
    </location>
</feature>
<organism evidence="2 3">
    <name type="scientific">Blomia tropicalis</name>
    <name type="common">Mite</name>
    <dbReference type="NCBI Taxonomy" id="40697"/>
    <lineage>
        <taxon>Eukaryota</taxon>
        <taxon>Metazoa</taxon>
        <taxon>Ecdysozoa</taxon>
        <taxon>Arthropoda</taxon>
        <taxon>Chelicerata</taxon>
        <taxon>Arachnida</taxon>
        <taxon>Acari</taxon>
        <taxon>Acariformes</taxon>
        <taxon>Sarcoptiformes</taxon>
        <taxon>Astigmata</taxon>
        <taxon>Glycyphagoidea</taxon>
        <taxon>Echimyopodidae</taxon>
        <taxon>Blomia</taxon>
    </lineage>
</organism>
<protein>
    <submittedName>
        <fullName evidence="2">Uncharacterized protein</fullName>
    </submittedName>
</protein>
<feature type="compositionally biased region" description="Basic and acidic residues" evidence="1">
    <location>
        <begin position="66"/>
        <end position="87"/>
    </location>
</feature>